<feature type="compositionally biased region" description="Basic residues" evidence="1">
    <location>
        <begin position="305"/>
        <end position="318"/>
    </location>
</feature>
<sequence length="1446" mass="156139">MGIPDEMEGPPRKRSRLSLRALRTKDVPESAQDSHDVDLLQDSSGFTEPTMSSMPPQSEGNETSSEDLLLVPDCSPVSKECLVPPVASLYNLGNTCFMNCMLQVLRYTPGFVPALRQLQEEIVLEEIRTASESADPDDISEAIDVEPKAVWQFVKNAHQLFVDMEWTEDQYTDLATGDGVSMSVRPTALLSSIQSLNPMFEGHFQHDAQELLRCLLCYVEDAERELRLIRSRRKEEEEEKKKQESRQSDGGVGKTADSAAQDESEKDTLRCAKTGVRSELTGKPERLESDGETLRGGDCNDGARGRGRVRGGRGRPRKAGSSSSLMASSAFMETFLRCKTLKSGASVSGLPDSSSCCREGGKVEMDACDGGTVDGLQQSEAVKSSILKCDEVVTASGDLKGDSAHTSVEVEKKRATKGSCKKQEKSDAGKRENCDLEVSSKSRKRKRSISPGLKSESTVVRGDGSCPTCGLSKSGKKGRGRRRSKGKAKTEVCSCANTSAMVSEGDDKNVLDSAGADLSEKLEKCPGDVRVDENSIPTADKSESFLQKIQRKFQFPFSSTKGETSTSSGSRGLVGTKIESGSSQQRSILSMFPLGQVKRLGIRGRATVRGSDISKGNIESVSSQPPSLSAVKEEPNCGSESSIVGETSKCLSWNADKSSGPPISNATNCSDSSFSTVTNGDSSQCEAGSSRVSSSSSSCLRSPKLTPQKSDVVLRSSMCLTPRSPMSVAHCDEISPAPRGCVSSAASPIRSGISPPSTPRRRNLTKEFLSCSPTAKREEQTACYSTLATSPLPGSDITVHSPSKMGGLRAVKMELAKAKVSSSDSSSLGPLTVSTTFTTLPTRVSWPTPPTSRSSRYCSSAPNSPDHMATSPPVLSSSLFEERPQLTSAVHHKSGKASQGSLKLEVRKCDWLGVSPVKSISAQRALAVMRSESPKNLKTRPLKCSAVRKICYDEPILPSETNQKGKLTDECKEVGGSMLSGQKSGKFKTLSKSVEKLNQSGAVVAVPEAVDCPSSASAEPSAVPTLKTRRNKNPKKCHSGSSTDKKSSKLSSVSVSLQRCDWLLSDAKRETASMKMLLRGNKCKLSQGNSGSELSESKASPNRSCGNQIQSKNDLLSSSSSLLSSSVTVAEQLFAGSMVHCTRCLDCENTSDRQEAFMDISVPVRGDNPGDDDSDDEDNGGKTENENSSTSVSCLSRLVQAFSSVERLRDSNKYWCETCAHYTEAERSSRYTTLPAVLTLQLKRFSANSGLFGGVSKLNDRVGIPQILPCLHHNCQENCSQPAHQYSLFAVVTHSGLSILHGHYRAYVRVQPGVSPRVLRGLHRATVKEESETKDVFSEEKVETHRFSREKISQHADWLCSQNDSVSLVVEDDSSQSNRRRSLTKSSGDDDDGSLSGGDMSCLWLECDDECVRVLEEDEFESRLNETDGALMGTPYVLFYHKLVTV</sequence>
<feature type="compositionally biased region" description="Basic and acidic residues" evidence="1">
    <location>
        <begin position="399"/>
        <end position="413"/>
    </location>
</feature>
<feature type="compositionally biased region" description="Basic and acidic residues" evidence="1">
    <location>
        <begin position="23"/>
        <end position="38"/>
    </location>
</feature>
<feature type="region of interest" description="Disordered" evidence="1">
    <location>
        <begin position="1085"/>
        <end position="1111"/>
    </location>
</feature>
<feature type="compositionally biased region" description="Basic residues" evidence="1">
    <location>
        <begin position="474"/>
        <end position="487"/>
    </location>
</feature>
<feature type="region of interest" description="Disordered" evidence="1">
    <location>
        <begin position="1013"/>
        <end position="1050"/>
    </location>
</feature>
<accession>A0ABM0K821</accession>
<dbReference type="InterPro" id="IPR038765">
    <property type="entry name" value="Papain-like_cys_pep_sf"/>
</dbReference>
<dbReference type="PROSITE" id="PS50235">
    <property type="entry name" value="USP_3"/>
    <property type="match status" value="1"/>
</dbReference>
<feature type="compositionally biased region" description="Basic and acidic residues" evidence="1">
    <location>
        <begin position="421"/>
        <end position="440"/>
    </location>
</feature>
<feature type="compositionally biased region" description="Low complexity" evidence="1">
    <location>
        <begin position="689"/>
        <end position="702"/>
    </location>
</feature>
<feature type="compositionally biased region" description="Polar residues" evidence="1">
    <location>
        <begin position="617"/>
        <end position="627"/>
    </location>
</feature>
<feature type="region of interest" description="Disordered" evidence="1">
    <location>
        <begin position="1370"/>
        <end position="1394"/>
    </location>
</feature>
<dbReference type="Proteomes" id="UP000694888">
    <property type="component" value="Unplaced"/>
</dbReference>
<evidence type="ECO:0000313" key="5">
    <source>
        <dbReference type="RefSeq" id="XP_005111005.1"/>
    </source>
</evidence>
<dbReference type="PANTHER" id="PTHR24006">
    <property type="entry name" value="UBIQUITIN CARBOXYL-TERMINAL HYDROLASE"/>
    <property type="match status" value="1"/>
</dbReference>
<feature type="region of interest" description="Disordered" evidence="1">
    <location>
        <begin position="1159"/>
        <end position="1189"/>
    </location>
</feature>
<reference evidence="4 5" key="1">
    <citation type="submission" date="2025-05" db="UniProtKB">
        <authorList>
            <consortium name="RefSeq"/>
        </authorList>
    </citation>
    <scope>IDENTIFICATION</scope>
</reference>
<feature type="region of interest" description="Disordered" evidence="1">
    <location>
        <begin position="557"/>
        <end position="584"/>
    </location>
</feature>
<dbReference type="RefSeq" id="XP_005111005.1">
    <property type="nucleotide sequence ID" value="XM_005110948.2"/>
</dbReference>
<feature type="region of interest" description="Disordered" evidence="1">
    <location>
        <begin position="397"/>
        <end position="490"/>
    </location>
</feature>
<dbReference type="Gene3D" id="3.90.70.10">
    <property type="entry name" value="Cysteine proteinases"/>
    <property type="match status" value="2"/>
</dbReference>
<feature type="compositionally biased region" description="Basic residues" evidence="1">
    <location>
        <begin position="1027"/>
        <end position="1038"/>
    </location>
</feature>
<feature type="compositionally biased region" description="Polar residues" evidence="1">
    <location>
        <begin position="41"/>
        <end position="63"/>
    </location>
</feature>
<feature type="compositionally biased region" description="Low complexity" evidence="1">
    <location>
        <begin position="1013"/>
        <end position="1024"/>
    </location>
</feature>
<feature type="region of interest" description="Disordered" evidence="1">
    <location>
        <begin position="844"/>
        <end position="872"/>
    </location>
</feature>
<feature type="compositionally biased region" description="Low complexity" evidence="1">
    <location>
        <begin position="558"/>
        <end position="571"/>
    </location>
</feature>
<feature type="domain" description="USP" evidence="2">
    <location>
        <begin position="87"/>
        <end position="1443"/>
    </location>
</feature>
<proteinExistence type="predicted"/>
<dbReference type="PROSITE" id="PS00973">
    <property type="entry name" value="USP_2"/>
    <property type="match status" value="1"/>
</dbReference>
<dbReference type="InterPro" id="IPR018200">
    <property type="entry name" value="USP_CS"/>
</dbReference>
<feature type="region of interest" description="Disordered" evidence="1">
    <location>
        <begin position="742"/>
        <end position="762"/>
    </location>
</feature>
<evidence type="ECO:0000313" key="4">
    <source>
        <dbReference type="RefSeq" id="XP_005111004.1"/>
    </source>
</evidence>
<dbReference type="GeneID" id="101856225"/>
<feature type="compositionally biased region" description="Basic and acidic residues" evidence="1">
    <location>
        <begin position="233"/>
        <end position="247"/>
    </location>
</feature>
<name>A0ABM0K821_APLCA</name>
<dbReference type="InterPro" id="IPR028889">
    <property type="entry name" value="USP"/>
</dbReference>
<evidence type="ECO:0000313" key="3">
    <source>
        <dbReference type="Proteomes" id="UP000694888"/>
    </source>
</evidence>
<feature type="region of interest" description="Disordered" evidence="1">
    <location>
        <begin position="1"/>
        <end position="66"/>
    </location>
</feature>
<dbReference type="SUPFAM" id="SSF54001">
    <property type="entry name" value="Cysteine proteinases"/>
    <property type="match status" value="2"/>
</dbReference>
<dbReference type="InterPro" id="IPR001394">
    <property type="entry name" value="Peptidase_C19_UCH"/>
</dbReference>
<feature type="compositionally biased region" description="Low complexity" evidence="1">
    <location>
        <begin position="844"/>
        <end position="865"/>
    </location>
</feature>
<dbReference type="Pfam" id="PF00443">
    <property type="entry name" value="UCH"/>
    <property type="match status" value="2"/>
</dbReference>
<dbReference type="RefSeq" id="XP_005111004.1">
    <property type="nucleotide sequence ID" value="XM_005110947.3"/>
</dbReference>
<feature type="region of interest" description="Disordered" evidence="1">
    <location>
        <begin position="611"/>
        <end position="640"/>
    </location>
</feature>
<evidence type="ECO:0000256" key="1">
    <source>
        <dbReference type="SAM" id="MobiDB-lite"/>
    </source>
</evidence>
<gene>
    <name evidence="4 5" type="primary">LOC101856225</name>
</gene>
<feature type="compositionally biased region" description="Basic and acidic residues" evidence="1">
    <location>
        <begin position="280"/>
        <end position="295"/>
    </location>
</feature>
<evidence type="ECO:0000259" key="2">
    <source>
        <dbReference type="PROSITE" id="PS50235"/>
    </source>
</evidence>
<feature type="region of interest" description="Disordered" evidence="1">
    <location>
        <begin position="680"/>
        <end position="704"/>
    </location>
</feature>
<dbReference type="InterPro" id="IPR050164">
    <property type="entry name" value="Peptidase_C19"/>
</dbReference>
<feature type="region of interest" description="Disordered" evidence="1">
    <location>
        <begin position="233"/>
        <end position="325"/>
    </location>
</feature>
<dbReference type="PANTHER" id="PTHR24006:SF905">
    <property type="entry name" value="UBIQUITIN CARBOXYL-TERMINAL HYDROLASE 1"/>
    <property type="match status" value="1"/>
</dbReference>
<keyword evidence="3" id="KW-1185">Reference proteome</keyword>
<organism evidence="3 5">
    <name type="scientific">Aplysia californica</name>
    <name type="common">California sea hare</name>
    <dbReference type="NCBI Taxonomy" id="6500"/>
    <lineage>
        <taxon>Eukaryota</taxon>
        <taxon>Metazoa</taxon>
        <taxon>Spiralia</taxon>
        <taxon>Lophotrochozoa</taxon>
        <taxon>Mollusca</taxon>
        <taxon>Gastropoda</taxon>
        <taxon>Heterobranchia</taxon>
        <taxon>Euthyneura</taxon>
        <taxon>Tectipleura</taxon>
        <taxon>Aplysiida</taxon>
        <taxon>Aplysioidea</taxon>
        <taxon>Aplysiidae</taxon>
        <taxon>Aplysia</taxon>
    </lineage>
</organism>
<feature type="compositionally biased region" description="Acidic residues" evidence="1">
    <location>
        <begin position="1169"/>
        <end position="1178"/>
    </location>
</feature>
<protein>
    <submittedName>
        <fullName evidence="4 5">Uncharacterized protein LOC101856225</fullName>
    </submittedName>
</protein>